<dbReference type="InterPro" id="IPR029063">
    <property type="entry name" value="SAM-dependent_MTases_sf"/>
</dbReference>
<dbReference type="Pfam" id="PF13649">
    <property type="entry name" value="Methyltransf_25"/>
    <property type="match status" value="1"/>
</dbReference>
<dbReference type="RefSeq" id="WP_168569569.1">
    <property type="nucleotide sequence ID" value="NZ_CP051167.1"/>
</dbReference>
<dbReference type="AlphaFoldDB" id="A0A6H1TYY1"/>
<dbReference type="GO" id="GO:0032259">
    <property type="term" value="P:methylation"/>
    <property type="evidence" value="ECO:0007669"/>
    <property type="project" value="UniProtKB-KW"/>
</dbReference>
<proteinExistence type="predicted"/>
<sequence length="254" mass="29181">MSAYYDTIAKPYQRSKQLPYRQVEEYTYFNLLGPLEGKSILDLGCGEGFYTRKFKQRGASRVLGVDISSAMIELANAQERQNPLGIDYLVADVLELGSLDRFDLVVASYLLNYAQTQEQLLQMCRVIFDHLKSDGRFVTINDNSEQDPISYQDCAKYGYVKGVTQPLEEGTPITLTFFLEEETFEIVNYHLSRTTYERAFRTVGFKAVRWFQPLVPPTAIATFGAHFWEDFLKFSPIVGIECLKMLRRGDRHSI</sequence>
<accession>A0A6H1TYY1</accession>
<dbReference type="KEGG" id="oxy:HCG48_13190"/>
<dbReference type="InterPro" id="IPR041698">
    <property type="entry name" value="Methyltransf_25"/>
</dbReference>
<gene>
    <name evidence="4" type="ORF">HCG48_13190</name>
</gene>
<reference evidence="4 5" key="1">
    <citation type="submission" date="2020-04" db="EMBL/GenBank/DDBJ databases">
        <authorList>
            <person name="Basu S."/>
            <person name="Maruthanayagam V."/>
            <person name="Chakraborty S."/>
            <person name="Pramanik A."/>
            <person name="Mukherjee J."/>
            <person name="Brink B."/>
        </authorList>
    </citation>
    <scope>NUCLEOTIDE SEQUENCE [LARGE SCALE GENOMIC DNA]</scope>
    <source>
        <strain evidence="4 5">AP17</strain>
    </source>
</reference>
<keyword evidence="5" id="KW-1185">Reference proteome</keyword>
<dbReference type="Gene3D" id="3.40.50.150">
    <property type="entry name" value="Vaccinia Virus protein VP39"/>
    <property type="match status" value="1"/>
</dbReference>
<organism evidence="4 5">
    <name type="scientific">Oxynema aestuarii AP17</name>
    <dbReference type="NCBI Taxonomy" id="2064643"/>
    <lineage>
        <taxon>Bacteria</taxon>
        <taxon>Bacillati</taxon>
        <taxon>Cyanobacteriota</taxon>
        <taxon>Cyanophyceae</taxon>
        <taxon>Oscillatoriophycideae</taxon>
        <taxon>Oscillatoriales</taxon>
        <taxon>Oscillatoriaceae</taxon>
        <taxon>Oxynema</taxon>
        <taxon>Oxynema aestuarii</taxon>
    </lineage>
</organism>
<evidence type="ECO:0000313" key="4">
    <source>
        <dbReference type="EMBL" id="QIZ71416.1"/>
    </source>
</evidence>
<evidence type="ECO:0000256" key="2">
    <source>
        <dbReference type="ARBA" id="ARBA00022679"/>
    </source>
</evidence>
<protein>
    <submittedName>
        <fullName evidence="4">Class I SAM-dependent methyltransferase</fullName>
    </submittedName>
</protein>
<dbReference type="SUPFAM" id="SSF53335">
    <property type="entry name" value="S-adenosyl-L-methionine-dependent methyltransferases"/>
    <property type="match status" value="1"/>
</dbReference>
<feature type="domain" description="Methyltransferase" evidence="3">
    <location>
        <begin position="40"/>
        <end position="135"/>
    </location>
</feature>
<dbReference type="EMBL" id="CP051167">
    <property type="protein sequence ID" value="QIZ71416.1"/>
    <property type="molecule type" value="Genomic_DNA"/>
</dbReference>
<name>A0A6H1TYY1_9CYAN</name>
<evidence type="ECO:0000259" key="3">
    <source>
        <dbReference type="Pfam" id="PF13649"/>
    </source>
</evidence>
<dbReference type="PANTHER" id="PTHR43861:SF1">
    <property type="entry name" value="TRANS-ACONITATE 2-METHYLTRANSFERASE"/>
    <property type="match status" value="1"/>
</dbReference>
<dbReference type="GO" id="GO:0008168">
    <property type="term" value="F:methyltransferase activity"/>
    <property type="evidence" value="ECO:0007669"/>
    <property type="project" value="UniProtKB-KW"/>
</dbReference>
<dbReference type="CDD" id="cd02440">
    <property type="entry name" value="AdoMet_MTases"/>
    <property type="match status" value="1"/>
</dbReference>
<evidence type="ECO:0000256" key="1">
    <source>
        <dbReference type="ARBA" id="ARBA00022603"/>
    </source>
</evidence>
<keyword evidence="1 4" id="KW-0489">Methyltransferase</keyword>
<dbReference type="Proteomes" id="UP000500857">
    <property type="component" value="Chromosome"/>
</dbReference>
<keyword evidence="2 4" id="KW-0808">Transferase</keyword>
<evidence type="ECO:0000313" key="5">
    <source>
        <dbReference type="Proteomes" id="UP000500857"/>
    </source>
</evidence>
<dbReference type="PANTHER" id="PTHR43861">
    <property type="entry name" value="TRANS-ACONITATE 2-METHYLTRANSFERASE-RELATED"/>
    <property type="match status" value="1"/>
</dbReference>